<dbReference type="InterPro" id="IPR051460">
    <property type="entry name" value="HdrC_iron-sulfur_subunit"/>
</dbReference>
<reference evidence="7 8" key="1">
    <citation type="submission" date="2018-12" db="EMBL/GenBank/DDBJ databases">
        <authorList>
            <consortium name="Pathogen Informatics"/>
        </authorList>
    </citation>
    <scope>NUCLEOTIDE SEQUENCE [LARGE SCALE GENOMIC DNA]</scope>
    <source>
        <strain evidence="7 8">NCTC9419</strain>
    </source>
</reference>
<dbReference type="InterPro" id="IPR004017">
    <property type="entry name" value="Cys_rich_dom"/>
</dbReference>
<keyword evidence="4" id="KW-0408">Iron</keyword>
<sequence>MMIEHVDAIVDMRRFLTLEKGSTPNKGAEVLDNLIVTDNPNGFNPRSRTNWAADQNLRIMKEVKQADVLFWVSDGAFDMRSQRILRAFVKIMKAAGVDFAILGDEELDSGDVARRLGDDATFQRLAKRNLATLGKYRFNRIVTTDRTLSTACATSIRNFAPRARSRITRCCTIPPLSTSW</sequence>
<dbReference type="GO" id="GO:0016491">
    <property type="term" value="F:oxidoreductase activity"/>
    <property type="evidence" value="ECO:0007669"/>
    <property type="project" value="UniProtKB-KW"/>
</dbReference>
<accession>A0A3S4H3I8</accession>
<evidence type="ECO:0000256" key="1">
    <source>
        <dbReference type="ARBA" id="ARBA00022485"/>
    </source>
</evidence>
<dbReference type="AlphaFoldDB" id="A0A3S4H3I8"/>
<dbReference type="PANTHER" id="PTHR43255">
    <property type="entry name" value="IRON-SULFUR-BINDING OXIDOREDUCTASE FADF-RELATED-RELATED"/>
    <property type="match status" value="1"/>
</dbReference>
<evidence type="ECO:0000256" key="3">
    <source>
        <dbReference type="ARBA" id="ARBA00023002"/>
    </source>
</evidence>
<keyword evidence="5" id="KW-0411">Iron-sulfur</keyword>
<dbReference type="GO" id="GO:0051539">
    <property type="term" value="F:4 iron, 4 sulfur cluster binding"/>
    <property type="evidence" value="ECO:0007669"/>
    <property type="project" value="UniProtKB-KW"/>
</dbReference>
<feature type="domain" description="Cysteine-rich" evidence="6">
    <location>
        <begin position="76"/>
        <end position="146"/>
    </location>
</feature>
<evidence type="ECO:0000313" key="8">
    <source>
        <dbReference type="Proteomes" id="UP000271603"/>
    </source>
</evidence>
<evidence type="ECO:0000313" key="7">
    <source>
        <dbReference type="EMBL" id="VEA68696.1"/>
    </source>
</evidence>
<dbReference type="Pfam" id="PF02754">
    <property type="entry name" value="CCG"/>
    <property type="match status" value="1"/>
</dbReference>
<organism evidence="7 8">
    <name type="scientific">Serratia rubidaea</name>
    <name type="common">Serratia marinorubra</name>
    <dbReference type="NCBI Taxonomy" id="61652"/>
    <lineage>
        <taxon>Bacteria</taxon>
        <taxon>Pseudomonadati</taxon>
        <taxon>Pseudomonadota</taxon>
        <taxon>Gammaproteobacteria</taxon>
        <taxon>Enterobacterales</taxon>
        <taxon>Yersiniaceae</taxon>
        <taxon>Serratia</taxon>
    </lineage>
</organism>
<evidence type="ECO:0000256" key="2">
    <source>
        <dbReference type="ARBA" id="ARBA00022723"/>
    </source>
</evidence>
<evidence type="ECO:0000259" key="6">
    <source>
        <dbReference type="Pfam" id="PF02754"/>
    </source>
</evidence>
<dbReference type="GO" id="GO:0046872">
    <property type="term" value="F:metal ion binding"/>
    <property type="evidence" value="ECO:0007669"/>
    <property type="project" value="UniProtKB-KW"/>
</dbReference>
<dbReference type="Proteomes" id="UP000271603">
    <property type="component" value="Chromosome"/>
</dbReference>
<protein>
    <submittedName>
        <fullName evidence="7">Fe-S oxidoreductase</fullName>
    </submittedName>
</protein>
<keyword evidence="2" id="KW-0479">Metal-binding</keyword>
<keyword evidence="1" id="KW-0004">4Fe-4S</keyword>
<dbReference type="GO" id="GO:0005886">
    <property type="term" value="C:plasma membrane"/>
    <property type="evidence" value="ECO:0007669"/>
    <property type="project" value="TreeGrafter"/>
</dbReference>
<evidence type="ECO:0000256" key="4">
    <source>
        <dbReference type="ARBA" id="ARBA00023004"/>
    </source>
</evidence>
<evidence type="ECO:0000256" key="5">
    <source>
        <dbReference type="ARBA" id="ARBA00023014"/>
    </source>
</evidence>
<proteinExistence type="predicted"/>
<dbReference type="PANTHER" id="PTHR43255:SF1">
    <property type="entry name" value="IRON-SULFUR-BINDING OXIDOREDUCTASE FADF-RELATED"/>
    <property type="match status" value="1"/>
</dbReference>
<name>A0A3S4H3I8_SERRU</name>
<dbReference type="EMBL" id="LR134155">
    <property type="protein sequence ID" value="VEA68696.1"/>
    <property type="molecule type" value="Genomic_DNA"/>
</dbReference>
<gene>
    <name evidence="7" type="ORF">NCTC9419_00566</name>
</gene>
<keyword evidence="3" id="KW-0560">Oxidoreductase</keyword>